<feature type="compositionally biased region" description="Acidic residues" evidence="1">
    <location>
        <begin position="624"/>
        <end position="638"/>
    </location>
</feature>
<dbReference type="AlphaFoldDB" id="X8IVW7"/>
<evidence type="ECO:0000313" key="2">
    <source>
        <dbReference type="EMBL" id="EUC53905.1"/>
    </source>
</evidence>
<feature type="compositionally biased region" description="Acidic residues" evidence="1">
    <location>
        <begin position="645"/>
        <end position="675"/>
    </location>
</feature>
<feature type="region of interest" description="Disordered" evidence="1">
    <location>
        <begin position="584"/>
        <end position="604"/>
    </location>
</feature>
<accession>X8IVW7</accession>
<feature type="region of interest" description="Disordered" evidence="1">
    <location>
        <begin position="1"/>
        <end position="22"/>
    </location>
</feature>
<dbReference type="OrthoDB" id="2418900at2759"/>
<feature type="region of interest" description="Disordered" evidence="1">
    <location>
        <begin position="929"/>
        <end position="955"/>
    </location>
</feature>
<feature type="compositionally biased region" description="Basic and acidic residues" evidence="1">
    <location>
        <begin position="676"/>
        <end position="686"/>
    </location>
</feature>
<feature type="region of interest" description="Disordered" evidence="1">
    <location>
        <begin position="624"/>
        <end position="686"/>
    </location>
</feature>
<organism evidence="2 3">
    <name type="scientific">Rhizoctonia solani AG-3 Rhs1AP</name>
    <dbReference type="NCBI Taxonomy" id="1086054"/>
    <lineage>
        <taxon>Eukaryota</taxon>
        <taxon>Fungi</taxon>
        <taxon>Dikarya</taxon>
        <taxon>Basidiomycota</taxon>
        <taxon>Agaricomycotina</taxon>
        <taxon>Agaricomycetes</taxon>
        <taxon>Cantharellales</taxon>
        <taxon>Ceratobasidiaceae</taxon>
        <taxon>Rhizoctonia</taxon>
    </lineage>
</organism>
<comment type="caution">
    <text evidence="2">The sequence shown here is derived from an EMBL/GenBank/DDBJ whole genome shotgun (WGS) entry which is preliminary data.</text>
</comment>
<protein>
    <recommendedName>
        <fullName evidence="4">Transposase family Tnp2 protein</fullName>
    </recommendedName>
</protein>
<feature type="compositionally biased region" description="Basic and acidic residues" evidence="1">
    <location>
        <begin position="929"/>
        <end position="944"/>
    </location>
</feature>
<proteinExistence type="predicted"/>
<gene>
    <name evidence="2" type="ORF">RSOL_019730</name>
</gene>
<reference evidence="3" key="1">
    <citation type="journal article" date="2014" name="Genome Announc.">
        <title>Draft genome sequence of the plant-pathogenic soil fungus Rhizoctonia solani anastomosis group 3 strain Rhs1AP.</title>
        <authorList>
            <person name="Cubeta M.A."/>
            <person name="Thomas E."/>
            <person name="Dean R.A."/>
            <person name="Jabaji S."/>
            <person name="Neate S.M."/>
            <person name="Tavantzis S."/>
            <person name="Toda T."/>
            <person name="Vilgalys R."/>
            <person name="Bharathan N."/>
            <person name="Fedorova-Abrams N."/>
            <person name="Pakala S.B."/>
            <person name="Pakala S.M."/>
            <person name="Zafar N."/>
            <person name="Joardar V."/>
            <person name="Losada L."/>
            <person name="Nierman W.C."/>
        </authorList>
    </citation>
    <scope>NUCLEOTIDE SEQUENCE [LARGE SCALE GENOMIC DNA]</scope>
    <source>
        <strain evidence="3">AG-3</strain>
    </source>
</reference>
<feature type="compositionally biased region" description="Basic and acidic residues" evidence="1">
    <location>
        <begin position="1044"/>
        <end position="1073"/>
    </location>
</feature>
<dbReference type="InterPro" id="IPR041078">
    <property type="entry name" value="Plavaka"/>
</dbReference>
<feature type="non-terminal residue" evidence="2">
    <location>
        <position position="1097"/>
    </location>
</feature>
<evidence type="ECO:0008006" key="4">
    <source>
        <dbReference type="Google" id="ProtNLM"/>
    </source>
</evidence>
<dbReference type="EMBL" id="JATN01000322">
    <property type="protein sequence ID" value="EUC53905.1"/>
    <property type="molecule type" value="Genomic_DNA"/>
</dbReference>
<evidence type="ECO:0000256" key="1">
    <source>
        <dbReference type="SAM" id="MobiDB-lite"/>
    </source>
</evidence>
<sequence length="1097" mass="124536">MEANDIPGGNNHAALNEEAELPAHGRIRGTETFVEYYPVATAGAPIRPATEHERNRLQQAHDNVGPFSDPEIFEVAELLVTSGMSGKKRSKLLKLERFQGICPWRNNREMILDIDKHLPRGLKWNIKTMKAVGSNGCEYGQFWHRNTLDGINKLCEDPTFKDLIQWRPTREWTSPACETRKYNETMASNRMWNLQKMHPDKHATLIPTFFASDETALTAYVGDQKAHCVYMTIGNIPKHIRRQVSKRAMILVGYIPVMSLECEPDLEKRALLKRKLFHECMRALVEPLIEAGKRGAEACKYACTRQPYCPTCEVPPDERGDLTDYPLRDRARTLDAIAQHRREGSALFESLGLMDVKPFWADLPWVDAGTLCPPDLLHQLYKGVFNHLSKWSAHIEGAKVFDNRYVVMSPHHGLRHFKKGITKISRWTGHEAKEQCKVFLPIVADQDPEVMSCARALMRFMYLAHSSELTDDDLDEMQACIEEFHENKDIFRQLGALGEQDPKKKKGPVRTFHMVAKLHALLHYIHYIRELGTPDGFNTELPERLHIPYAKHGFHASNKKDVIKQMATYIQRIEAIAMHRAYLDDESTPDTEGPSENPDDEDGSFEEDEVLIGELHQLVLGAEGEPEGDDHADGDDDSVGGGVGDDSEERQEDESLGGAVIEDELEVDDNEDLEPSLERRDTDNGTWAEEYHIDDETGQQDSPSVFYPEPHVKHSKKPTLVATATHLVSKHGASKLFPAIKSFLRQQNLGTRDLNLSANDKYRIWNRCRLIHGPPPFKPTEGGKTDVIRAFPAVIDEHGRPRKEAHYDTALFAHDEEEDGLHRYRACRIRAIFELPDHLQHLYDKKLVYAELFNSFHESFDVRTHLYKTTPSNAADGRRLAIVMPLSDIKFTGHIAPHYGSATAELSLPRENDILSSCRYASGYLNGEPDCKAQDRESDYEGRSNRQRQPSVSDRVKVKVEVLNEHAPTGDRLFPNQGGSSSLVASRYDPCRPSPPPERQAAEGRSPYMATPSQLNTPYPGYWERDRERGAPPKAPSRQQSPAPREREGPPSSRRYDPRMDIDQESPRHEHWPADLPYPTAHPLDRMRYNATPDGGL</sequence>
<evidence type="ECO:0000313" key="3">
    <source>
        <dbReference type="Proteomes" id="UP000030108"/>
    </source>
</evidence>
<name>X8IVW7_9AGAM</name>
<dbReference type="Proteomes" id="UP000030108">
    <property type="component" value="Unassembled WGS sequence"/>
</dbReference>
<feature type="region of interest" description="Disordered" evidence="1">
    <location>
        <begin position="967"/>
        <end position="1097"/>
    </location>
</feature>
<dbReference type="Pfam" id="PF18759">
    <property type="entry name" value="Plavaka"/>
    <property type="match status" value="1"/>
</dbReference>